<dbReference type="InterPro" id="IPR036928">
    <property type="entry name" value="AS_sf"/>
</dbReference>
<dbReference type="RefSeq" id="WP_036451794.1">
    <property type="nucleotide sequence ID" value="NZ_AWQU01000073.1"/>
</dbReference>
<evidence type="ECO:0000313" key="2">
    <source>
        <dbReference type="EMBL" id="KFB07648.1"/>
    </source>
</evidence>
<sequence>MSKILDFITNNKKDKDFAQKLLKETYSKLEKQKDNNAYITLVKNYKYVIDNPKSLINKIPYAIKDNINALDTITTGGSLFFKNYNSPYSATVIENLNKAGAIPVAKANLDEFGLGGTGTFSSYGHVFNPLDKNRITSGSSSGSAVLVANDTVAFALGTDTGDSIRKPASYNGIVGYKPTYGLVSRYGVFPYAPSFDHVGVLTKSVTDAAIVSDIMISYDEKDFTSQNIKPLELYKNIDCFKTNSKIAVFKNVIEFMQPKEKELFLKTVKEKFNNLKIDFIDYPIELIRLIPSVYKIVSYSEAVSCYQNITGIVFGEKENGKNFDEKIIKTRTKNFGKELKRRFVIGSFCTLEENYEDIFLKAKKMRTLIINAIEDVFKKYDFVLMPGSSSVAPLIDDLNSKKYNDTETDDYLQIANFGGYPSVTVPMGKIDKYPIGINIMGKINEDASVLSFAKYINNKLNGGD</sequence>
<dbReference type="SUPFAM" id="SSF75304">
    <property type="entry name" value="Amidase signature (AS) enzymes"/>
    <property type="match status" value="1"/>
</dbReference>
<dbReference type="GO" id="GO:0016740">
    <property type="term" value="F:transferase activity"/>
    <property type="evidence" value="ECO:0007669"/>
    <property type="project" value="UniProtKB-KW"/>
</dbReference>
<dbReference type="PANTHER" id="PTHR11895:SF151">
    <property type="entry name" value="GLUTAMYL-TRNA(GLN) AMIDOTRANSFERASE SUBUNIT A"/>
    <property type="match status" value="1"/>
</dbReference>
<dbReference type="PANTHER" id="PTHR11895">
    <property type="entry name" value="TRANSAMIDASE"/>
    <property type="match status" value="1"/>
</dbReference>
<dbReference type="EMBL" id="AWQU01000073">
    <property type="protein sequence ID" value="KFB07648.1"/>
    <property type="molecule type" value="Genomic_DNA"/>
</dbReference>
<keyword evidence="2" id="KW-0808">Transferase</keyword>
<comment type="caution">
    <text evidence="2">The sequence shown here is derived from an EMBL/GenBank/DDBJ whole genome shotgun (WGS) entry which is preliminary data.</text>
</comment>
<dbReference type="Proteomes" id="UP000028523">
    <property type="component" value="Unassembled WGS sequence"/>
</dbReference>
<dbReference type="Pfam" id="PF01425">
    <property type="entry name" value="Amidase"/>
    <property type="match status" value="1"/>
</dbReference>
<dbReference type="InterPro" id="IPR023631">
    <property type="entry name" value="Amidase_dom"/>
</dbReference>
<dbReference type="InterPro" id="IPR000120">
    <property type="entry name" value="Amidase"/>
</dbReference>
<proteinExistence type="predicted"/>
<gene>
    <name evidence="2" type="primary">gatA</name>
    <name evidence="2" type="ORF">P271_498</name>
</gene>
<reference evidence="2 3" key="1">
    <citation type="journal article" date="2014" name="PLoS ONE">
        <title>Reduction of Hydrogen Peroxide Accumulation and Toxicity by a Catalase from Mycoplasma iowae.</title>
        <authorList>
            <person name="Pritchard R.E."/>
            <person name="Prassinos A.J."/>
            <person name="Osborne J.D."/>
            <person name="Raviv Z."/>
            <person name="Balish M.F."/>
        </authorList>
    </citation>
    <scope>NUCLEOTIDE SEQUENCE [LARGE SCALE GENOMIC DNA]</scope>
    <source>
        <strain evidence="2 3">DK-CPA</strain>
    </source>
</reference>
<evidence type="ECO:0000313" key="3">
    <source>
        <dbReference type="Proteomes" id="UP000028523"/>
    </source>
</evidence>
<dbReference type="AlphaFoldDB" id="A0A084U3W2"/>
<protein>
    <submittedName>
        <fullName evidence="2">Aspartyl/glutamyl-tRNA(Asn/Gln) amidotransferase, A subunit</fullName>
    </submittedName>
</protein>
<name>A0A084U3W2_MALIO</name>
<organism evidence="2 3">
    <name type="scientific">Malacoplasma iowae DK-CPA</name>
    <dbReference type="NCBI Taxonomy" id="1394179"/>
    <lineage>
        <taxon>Bacteria</taxon>
        <taxon>Bacillati</taxon>
        <taxon>Mycoplasmatota</taxon>
        <taxon>Mycoplasmoidales</taxon>
        <taxon>Mycoplasmoidaceae</taxon>
        <taxon>Malacoplasma</taxon>
    </lineage>
</organism>
<evidence type="ECO:0000259" key="1">
    <source>
        <dbReference type="Pfam" id="PF01425"/>
    </source>
</evidence>
<keyword evidence="3" id="KW-1185">Reference proteome</keyword>
<feature type="domain" description="Amidase" evidence="1">
    <location>
        <begin position="50"/>
        <end position="450"/>
    </location>
</feature>
<dbReference type="Gene3D" id="3.90.1300.10">
    <property type="entry name" value="Amidase signature (AS) domain"/>
    <property type="match status" value="1"/>
</dbReference>
<accession>A0A084U3W2</accession>